<gene>
    <name evidence="1" type="ORF">A6X21_06710</name>
</gene>
<dbReference type="EMBL" id="LYDR01000116">
    <property type="protein sequence ID" value="ODA30024.1"/>
    <property type="molecule type" value="Genomic_DNA"/>
</dbReference>
<dbReference type="Proteomes" id="UP000094828">
    <property type="component" value="Unassembled WGS sequence"/>
</dbReference>
<proteinExistence type="predicted"/>
<reference evidence="1 2" key="1">
    <citation type="submission" date="2016-05" db="EMBL/GenBank/DDBJ databases">
        <title>Genomic and physiological characterization of Planctopirus sp. isolated from fresh water lake.</title>
        <authorList>
            <person name="Subhash Y."/>
            <person name="Ramana C."/>
        </authorList>
    </citation>
    <scope>NUCLEOTIDE SEQUENCE [LARGE SCALE GENOMIC DNA]</scope>
    <source>
        <strain evidence="1 2">JC280</strain>
    </source>
</reference>
<keyword evidence="2" id="KW-1185">Reference proteome</keyword>
<name>A0A1C3E9X9_9PLAN</name>
<sequence>MRQAGGELREFFPANPGGWMPSSSVASAGLTLVVPGEVDGWKFEVGSLVAAVNWRPCGSPCE</sequence>
<accession>A0A1C3E9X9</accession>
<protein>
    <submittedName>
        <fullName evidence="1">Uncharacterized protein</fullName>
    </submittedName>
</protein>
<comment type="caution">
    <text evidence="1">The sequence shown here is derived from an EMBL/GenBank/DDBJ whole genome shotgun (WGS) entry which is preliminary data.</text>
</comment>
<evidence type="ECO:0000313" key="1">
    <source>
        <dbReference type="EMBL" id="ODA30024.1"/>
    </source>
</evidence>
<evidence type="ECO:0000313" key="2">
    <source>
        <dbReference type="Proteomes" id="UP000094828"/>
    </source>
</evidence>
<organism evidence="1 2">
    <name type="scientific">Planctopirus hydrillae</name>
    <dbReference type="NCBI Taxonomy" id="1841610"/>
    <lineage>
        <taxon>Bacteria</taxon>
        <taxon>Pseudomonadati</taxon>
        <taxon>Planctomycetota</taxon>
        <taxon>Planctomycetia</taxon>
        <taxon>Planctomycetales</taxon>
        <taxon>Planctomycetaceae</taxon>
        <taxon>Planctopirus</taxon>
    </lineage>
</organism>
<dbReference type="AlphaFoldDB" id="A0A1C3E9X9"/>